<dbReference type="AlphaFoldDB" id="K2PTI4"/>
<feature type="region of interest" description="Disordered" evidence="1">
    <location>
        <begin position="136"/>
        <end position="157"/>
    </location>
</feature>
<reference evidence="2 3" key="1">
    <citation type="journal article" date="2012" name="J. Bacteriol.">
        <title>Genome Sequence of Galbibacter marinum Type Strain ck-I2-15.</title>
        <authorList>
            <person name="Lai Q."/>
            <person name="Li C."/>
            <person name="Shao Z."/>
        </authorList>
    </citation>
    <scope>NUCLEOTIDE SEQUENCE [LARGE SCALE GENOMIC DNA]</scope>
    <source>
        <strain evidence="3">ck-I2-15</strain>
    </source>
</reference>
<dbReference type="PATRIC" id="fig|555500.3.peg.1012"/>
<gene>
    <name evidence="2" type="ORF">I215_04890</name>
</gene>
<dbReference type="Proteomes" id="UP000007364">
    <property type="component" value="Unassembled WGS sequence"/>
</dbReference>
<evidence type="ECO:0000256" key="1">
    <source>
        <dbReference type="SAM" id="MobiDB-lite"/>
    </source>
</evidence>
<proteinExistence type="predicted"/>
<organism evidence="2 3">
    <name type="scientific">Galbibacter marinus</name>
    <dbReference type="NCBI Taxonomy" id="555500"/>
    <lineage>
        <taxon>Bacteria</taxon>
        <taxon>Pseudomonadati</taxon>
        <taxon>Bacteroidota</taxon>
        <taxon>Flavobacteriia</taxon>
        <taxon>Flavobacteriales</taxon>
        <taxon>Flavobacteriaceae</taxon>
        <taxon>Galbibacter</taxon>
    </lineage>
</organism>
<comment type="caution">
    <text evidence="2">The sequence shown here is derived from an EMBL/GenBank/DDBJ whole genome shotgun (WGS) entry which is preliminary data.</text>
</comment>
<sequence length="299" mass="34020">MNISDFSNLLSKPENLSQENIEALEKVIDAFPYFQSARAVYLKALKQQGSYKYNGELKQTAAYTTDRSILFEFITSEEFKQHGVAKKIASHIANEQLYPIEVIAEEVIVRDHKTAFDFNQVDAEAVMDPELFQPKTPAEKKKQIKPIGKPDEVKSPSETLEIGKPLDFNTSESHSFVEWLQLSSTPKPINREKVEKPTSDKKNHLSAIEQKLKLIDRFIENNPKIPPAGNTTQNKGNLAKAVVLEKNELMTETLARVYLEQKKYKKAIQAYKILSLKYPEKSGFFADQIKAVTKLKDNN</sequence>
<evidence type="ECO:0008006" key="4">
    <source>
        <dbReference type="Google" id="ProtNLM"/>
    </source>
</evidence>
<keyword evidence="3" id="KW-1185">Reference proteome</keyword>
<protein>
    <recommendedName>
        <fullName evidence="4">Tetratricopeptide repeat protein</fullName>
    </recommendedName>
</protein>
<dbReference type="EMBL" id="AMSG01000004">
    <property type="protein sequence ID" value="EKF55860.1"/>
    <property type="molecule type" value="Genomic_DNA"/>
</dbReference>
<evidence type="ECO:0000313" key="2">
    <source>
        <dbReference type="EMBL" id="EKF55860.1"/>
    </source>
</evidence>
<evidence type="ECO:0000313" key="3">
    <source>
        <dbReference type="Proteomes" id="UP000007364"/>
    </source>
</evidence>
<dbReference type="STRING" id="555500.I215_04890"/>
<name>K2PTI4_9FLAO</name>
<dbReference type="RefSeq" id="WP_008990850.1">
    <property type="nucleotide sequence ID" value="NZ_AMSG01000004.1"/>
</dbReference>
<dbReference type="OrthoDB" id="594666at2"/>
<accession>K2PTI4</accession>
<dbReference type="eggNOG" id="ENOG502Z7TA">
    <property type="taxonomic scope" value="Bacteria"/>
</dbReference>